<keyword evidence="6" id="KW-0560">Oxidoreductase</keyword>
<feature type="transmembrane region" description="Helical" evidence="12">
    <location>
        <begin position="247"/>
        <end position="266"/>
    </location>
</feature>
<feature type="transmembrane region" description="Helical" evidence="12">
    <location>
        <begin position="101"/>
        <end position="124"/>
    </location>
</feature>
<dbReference type="EMBL" id="CAEZTM010000002">
    <property type="protein sequence ID" value="CAB4560949.1"/>
    <property type="molecule type" value="Genomic_DNA"/>
</dbReference>
<organism evidence="13">
    <name type="scientific">freshwater metagenome</name>
    <dbReference type="NCBI Taxonomy" id="449393"/>
    <lineage>
        <taxon>unclassified sequences</taxon>
        <taxon>metagenomes</taxon>
        <taxon>ecological metagenomes</taxon>
    </lineage>
</organism>
<keyword evidence="9 12" id="KW-0472">Membrane</keyword>
<dbReference type="GO" id="GO:0016020">
    <property type="term" value="C:membrane"/>
    <property type="evidence" value="ECO:0007669"/>
    <property type="project" value="UniProtKB-SubCell"/>
</dbReference>
<keyword evidence="7" id="KW-0408">Iron</keyword>
<keyword evidence="10" id="KW-1015">Disulfide bond</keyword>
<evidence type="ECO:0000256" key="12">
    <source>
        <dbReference type="SAM" id="Phobius"/>
    </source>
</evidence>
<evidence type="ECO:0000256" key="5">
    <source>
        <dbReference type="ARBA" id="ARBA00022989"/>
    </source>
</evidence>
<evidence type="ECO:0000256" key="8">
    <source>
        <dbReference type="ARBA" id="ARBA00023133"/>
    </source>
</evidence>
<keyword evidence="3 12" id="KW-0812">Transmembrane</keyword>
<evidence type="ECO:0000256" key="7">
    <source>
        <dbReference type="ARBA" id="ARBA00023004"/>
    </source>
</evidence>
<evidence type="ECO:0000256" key="1">
    <source>
        <dbReference type="ARBA" id="ARBA00004141"/>
    </source>
</evidence>
<keyword evidence="4" id="KW-0479">Metal-binding</keyword>
<evidence type="ECO:0000313" key="14">
    <source>
        <dbReference type="EMBL" id="CAB4640319.1"/>
    </source>
</evidence>
<evidence type="ECO:0000256" key="3">
    <source>
        <dbReference type="ARBA" id="ARBA00022692"/>
    </source>
</evidence>
<dbReference type="InterPro" id="IPR050450">
    <property type="entry name" value="COX15/CtaA_HemeA_synthase"/>
</dbReference>
<keyword evidence="2" id="KW-1003">Cell membrane</keyword>
<proteinExistence type="predicted"/>
<dbReference type="PANTHER" id="PTHR35457">
    <property type="entry name" value="HEME A SYNTHASE"/>
    <property type="match status" value="1"/>
</dbReference>
<evidence type="ECO:0000256" key="2">
    <source>
        <dbReference type="ARBA" id="ARBA00022475"/>
    </source>
</evidence>
<gene>
    <name evidence="13" type="ORF">UFOPK1684_00085</name>
    <name evidence="14" type="ORF">UFOPK2158_00534</name>
</gene>
<evidence type="ECO:0000256" key="11">
    <source>
        <dbReference type="ARBA" id="ARBA00023444"/>
    </source>
</evidence>
<feature type="transmembrane region" description="Helical" evidence="12">
    <location>
        <begin position="272"/>
        <end position="294"/>
    </location>
</feature>
<dbReference type="GO" id="GO:0016491">
    <property type="term" value="F:oxidoreductase activity"/>
    <property type="evidence" value="ECO:0007669"/>
    <property type="project" value="UniProtKB-KW"/>
</dbReference>
<name>A0A6J6DE61_9ZZZZ</name>
<dbReference type="InterPro" id="IPR003780">
    <property type="entry name" value="COX15/CtaA_fam"/>
</dbReference>
<evidence type="ECO:0000256" key="10">
    <source>
        <dbReference type="ARBA" id="ARBA00023157"/>
    </source>
</evidence>
<dbReference type="EMBL" id="CAEZVY010000043">
    <property type="protein sequence ID" value="CAB4640319.1"/>
    <property type="molecule type" value="Genomic_DNA"/>
</dbReference>
<feature type="transmembrane region" description="Helical" evidence="12">
    <location>
        <begin position="21"/>
        <end position="41"/>
    </location>
</feature>
<dbReference type="GO" id="GO:0006784">
    <property type="term" value="P:heme A biosynthetic process"/>
    <property type="evidence" value="ECO:0007669"/>
    <property type="project" value="InterPro"/>
</dbReference>
<feature type="transmembrane region" description="Helical" evidence="12">
    <location>
        <begin position="75"/>
        <end position="94"/>
    </location>
</feature>
<comment type="subcellular location">
    <subcellularLocation>
        <location evidence="1">Membrane</location>
        <topology evidence="1">Multi-pass membrane protein</topology>
    </subcellularLocation>
</comment>
<feature type="transmembrane region" description="Helical" evidence="12">
    <location>
        <begin position="130"/>
        <end position="150"/>
    </location>
</feature>
<sequence length="311" mass="33356">MKSLWNWLPDTIDRRVRVAAWASLVSQILIIGTGGAVRLTGSGLGCPTWPRCTEDSFVTTPEMGFHGIIEFGNRLLTFVLILIAIAMFVAVLRLRKERPELFTLSLVIGLGIPGQAVIGGITVLTDLNPYVVGLHYLLSTVLVALAAILLYRVRVGARTSQWSVPAPVRLLSGTLLGVLTISVLMGILTTGSGPHAGDGGVARNGLDSWLLQHFHAWPSYVFLGLVAVLSVLAWFSGVGSPRFKRTTTALLLVTIGQIGIGLYQARNGLPELFVGIHMVMAAVLVAIAVSVLVAQRVEPARAELVGQRQQQ</sequence>
<feature type="transmembrane region" description="Helical" evidence="12">
    <location>
        <begin position="170"/>
        <end position="188"/>
    </location>
</feature>
<reference evidence="13" key="1">
    <citation type="submission" date="2020-05" db="EMBL/GenBank/DDBJ databases">
        <authorList>
            <person name="Chiriac C."/>
            <person name="Salcher M."/>
            <person name="Ghai R."/>
            <person name="Kavagutti S V."/>
        </authorList>
    </citation>
    <scope>NUCLEOTIDE SEQUENCE</scope>
</reference>
<evidence type="ECO:0000256" key="9">
    <source>
        <dbReference type="ARBA" id="ARBA00023136"/>
    </source>
</evidence>
<dbReference type="GO" id="GO:0046872">
    <property type="term" value="F:metal ion binding"/>
    <property type="evidence" value="ECO:0007669"/>
    <property type="project" value="UniProtKB-KW"/>
</dbReference>
<dbReference type="Pfam" id="PF02628">
    <property type="entry name" value="COX15-CtaA"/>
    <property type="match status" value="1"/>
</dbReference>
<evidence type="ECO:0000256" key="4">
    <source>
        <dbReference type="ARBA" id="ARBA00022723"/>
    </source>
</evidence>
<evidence type="ECO:0000256" key="6">
    <source>
        <dbReference type="ARBA" id="ARBA00023002"/>
    </source>
</evidence>
<keyword evidence="5 12" id="KW-1133">Transmembrane helix</keyword>
<comment type="pathway">
    <text evidence="11">Porphyrin-containing compound metabolism.</text>
</comment>
<evidence type="ECO:0000313" key="13">
    <source>
        <dbReference type="EMBL" id="CAB4560949.1"/>
    </source>
</evidence>
<dbReference type="PANTHER" id="PTHR35457:SF1">
    <property type="entry name" value="HEME A SYNTHASE"/>
    <property type="match status" value="1"/>
</dbReference>
<accession>A0A6J6DE61</accession>
<dbReference type="AlphaFoldDB" id="A0A6J6DE61"/>
<protein>
    <submittedName>
        <fullName evidence="13">Unannotated protein</fullName>
    </submittedName>
</protein>
<feature type="transmembrane region" description="Helical" evidence="12">
    <location>
        <begin position="217"/>
        <end position="235"/>
    </location>
</feature>
<keyword evidence="8" id="KW-0350">Heme biosynthesis</keyword>